<feature type="region of interest" description="Disordered" evidence="1">
    <location>
        <begin position="32"/>
        <end position="80"/>
    </location>
</feature>
<dbReference type="Proteomes" id="UP000243499">
    <property type="component" value="Chromosome 2"/>
</dbReference>
<dbReference type="AlphaFoldDB" id="A0A2T8KS20"/>
<gene>
    <name evidence="2" type="ORF">PAHAL_2G390700</name>
</gene>
<name>A0A2T8KS20_9POAL</name>
<sequence length="148" mass="17346">MENHVKRLRILGEEGSYRSDVQELRHNIRVSLRDPYDEGKFEHEDPKTPASSPPYQDGQDWSDAVLEDDGDIRHWPPEEDSQLKYEELKDLACEDNMEQEEQTEDIKARKTEMNLTKDLLSVVRSSIPRFSIAVYWVNPPCQIKNVYP</sequence>
<reference evidence="2" key="1">
    <citation type="submission" date="2018-04" db="EMBL/GenBank/DDBJ databases">
        <title>WGS assembly of Panicum hallii.</title>
        <authorList>
            <person name="Lovell J."/>
            <person name="Jenkins J."/>
            <person name="Lowry D."/>
            <person name="Mamidi S."/>
            <person name="Sreedasyam A."/>
            <person name="Weng X."/>
            <person name="Barry K."/>
            <person name="Bonette J."/>
            <person name="Campitelli B."/>
            <person name="Daum C."/>
            <person name="Gordon S."/>
            <person name="Gould B."/>
            <person name="Lipzen A."/>
            <person name="Macqueen A."/>
            <person name="Palacio-Mejia J."/>
            <person name="Plott C."/>
            <person name="Shakirov E."/>
            <person name="Shu S."/>
            <person name="Yoshinaga Y."/>
            <person name="Zane M."/>
            <person name="Rokhsar D."/>
            <person name="Grimwood J."/>
            <person name="Schmutz J."/>
            <person name="Juenger T."/>
        </authorList>
    </citation>
    <scope>NUCLEOTIDE SEQUENCE [LARGE SCALE GENOMIC DNA]</scope>
    <source>
        <strain evidence="2">FIL2</strain>
    </source>
</reference>
<feature type="compositionally biased region" description="Basic and acidic residues" evidence="1">
    <location>
        <begin position="32"/>
        <end position="47"/>
    </location>
</feature>
<feature type="compositionally biased region" description="Basic and acidic residues" evidence="1">
    <location>
        <begin position="71"/>
        <end position="80"/>
    </location>
</feature>
<protein>
    <submittedName>
        <fullName evidence="2">Uncharacterized protein</fullName>
    </submittedName>
</protein>
<organism evidence="2">
    <name type="scientific">Panicum hallii</name>
    <dbReference type="NCBI Taxonomy" id="206008"/>
    <lineage>
        <taxon>Eukaryota</taxon>
        <taxon>Viridiplantae</taxon>
        <taxon>Streptophyta</taxon>
        <taxon>Embryophyta</taxon>
        <taxon>Tracheophyta</taxon>
        <taxon>Spermatophyta</taxon>
        <taxon>Magnoliopsida</taxon>
        <taxon>Liliopsida</taxon>
        <taxon>Poales</taxon>
        <taxon>Poaceae</taxon>
        <taxon>PACMAD clade</taxon>
        <taxon>Panicoideae</taxon>
        <taxon>Panicodae</taxon>
        <taxon>Paniceae</taxon>
        <taxon>Panicinae</taxon>
        <taxon>Panicum</taxon>
        <taxon>Panicum sect. Panicum</taxon>
    </lineage>
</organism>
<evidence type="ECO:0000256" key="1">
    <source>
        <dbReference type="SAM" id="MobiDB-lite"/>
    </source>
</evidence>
<dbReference type="Gramene" id="PVH64946">
    <property type="protein sequence ID" value="PVH64946"/>
    <property type="gene ID" value="PAHAL_2G390700"/>
</dbReference>
<proteinExistence type="predicted"/>
<evidence type="ECO:0000313" key="2">
    <source>
        <dbReference type="EMBL" id="PVH64946.1"/>
    </source>
</evidence>
<accession>A0A2T8KS20</accession>
<dbReference type="EMBL" id="CM008047">
    <property type="protein sequence ID" value="PVH64946.1"/>
    <property type="molecule type" value="Genomic_DNA"/>
</dbReference>